<feature type="region of interest" description="Disordered" evidence="1">
    <location>
        <begin position="67"/>
        <end position="99"/>
    </location>
</feature>
<keyword evidence="3" id="KW-1185">Reference proteome</keyword>
<evidence type="ECO:0000256" key="1">
    <source>
        <dbReference type="SAM" id="MobiDB-lite"/>
    </source>
</evidence>
<comment type="caution">
    <text evidence="2">The sequence shown here is derived from an EMBL/GenBank/DDBJ whole genome shotgun (WGS) entry which is preliminary data.</text>
</comment>
<dbReference type="Proteomes" id="UP001215712">
    <property type="component" value="Unassembled WGS sequence"/>
</dbReference>
<name>A0AAD6HPN5_9EURO</name>
<organism evidence="2 3">
    <name type="scientific">Penicillium malachiteum</name>
    <dbReference type="NCBI Taxonomy" id="1324776"/>
    <lineage>
        <taxon>Eukaryota</taxon>
        <taxon>Fungi</taxon>
        <taxon>Dikarya</taxon>
        <taxon>Ascomycota</taxon>
        <taxon>Pezizomycotina</taxon>
        <taxon>Eurotiomycetes</taxon>
        <taxon>Eurotiomycetidae</taxon>
        <taxon>Eurotiales</taxon>
        <taxon>Aspergillaceae</taxon>
        <taxon>Penicillium</taxon>
    </lineage>
</organism>
<reference evidence="2" key="1">
    <citation type="journal article" date="2023" name="IMA Fungus">
        <title>Comparative genomic study of the Penicillium genus elucidates a diverse pangenome and 15 lateral gene transfer events.</title>
        <authorList>
            <person name="Petersen C."/>
            <person name="Sorensen T."/>
            <person name="Nielsen M.R."/>
            <person name="Sondergaard T.E."/>
            <person name="Sorensen J.L."/>
            <person name="Fitzpatrick D.A."/>
            <person name="Frisvad J.C."/>
            <person name="Nielsen K.L."/>
        </authorList>
    </citation>
    <scope>NUCLEOTIDE SEQUENCE</scope>
    <source>
        <strain evidence="2">IBT 17514</strain>
    </source>
</reference>
<proteinExistence type="predicted"/>
<protein>
    <recommendedName>
        <fullName evidence="4">SAC3/GANP/Nin1/mts3/eIF-3 p25</fullName>
    </recommendedName>
</protein>
<dbReference type="PANTHER" id="PTHR39398:SF1">
    <property type="entry name" value="CSN8_PSMD8_EIF3K DOMAIN-CONTAINING PROTEIN"/>
    <property type="match status" value="1"/>
</dbReference>
<dbReference type="EMBL" id="JAQJAN010000005">
    <property type="protein sequence ID" value="KAJ5728329.1"/>
    <property type="molecule type" value="Genomic_DNA"/>
</dbReference>
<evidence type="ECO:0000313" key="2">
    <source>
        <dbReference type="EMBL" id="KAJ5728329.1"/>
    </source>
</evidence>
<dbReference type="Gene3D" id="1.25.40.990">
    <property type="match status" value="1"/>
</dbReference>
<reference evidence="2" key="2">
    <citation type="submission" date="2023-01" db="EMBL/GenBank/DDBJ databases">
        <authorList>
            <person name="Petersen C."/>
        </authorList>
    </citation>
    <scope>NUCLEOTIDE SEQUENCE</scope>
    <source>
        <strain evidence="2">IBT 17514</strain>
    </source>
</reference>
<feature type="compositionally biased region" description="Polar residues" evidence="1">
    <location>
        <begin position="70"/>
        <end position="93"/>
    </location>
</feature>
<sequence length="319" mass="36229">MHSTKPVRPQGSRLRPVADPLERVGFVSKGDRTLLNQQAQEEYYNKIVERYLRFCSDHQKDLDTAHASLPMSSSNDATSNPPAAQPTSKTTPAAQGVPPPSAELSKLLLSLRKLREGILATSATSLPGFAQRVHYFSIRLAILAQHPPSYFPSLEHCLNRLHSKSHSMPDLEVKDLVSYLILDYACRQENMLLAFELRARARREHAFESQVVDRVLTALMHDNWVVFWQVHKSVDSYMRAVMNWAADRMRRHALKAVGSAYLSAHVDWIVGGCTGDDVNWTWEKLLQEENLGWQKDGDKIVIKRPRIRPPPIPEHTKSQ</sequence>
<accession>A0AAD6HPN5</accession>
<dbReference type="AlphaFoldDB" id="A0AAD6HPN5"/>
<evidence type="ECO:0008006" key="4">
    <source>
        <dbReference type="Google" id="ProtNLM"/>
    </source>
</evidence>
<dbReference type="PANTHER" id="PTHR39398">
    <property type="entry name" value="YALI0F14311P"/>
    <property type="match status" value="1"/>
</dbReference>
<evidence type="ECO:0000313" key="3">
    <source>
        <dbReference type="Proteomes" id="UP001215712"/>
    </source>
</evidence>
<gene>
    <name evidence="2" type="ORF">N7493_004659</name>
</gene>